<dbReference type="EC" id="2.7.4.25" evidence="8"/>
<dbReference type="Proteomes" id="UP000007382">
    <property type="component" value="Chromosome"/>
</dbReference>
<evidence type="ECO:0000256" key="6">
    <source>
        <dbReference type="ARBA" id="ARBA00047615"/>
    </source>
</evidence>
<protein>
    <recommendedName>
        <fullName evidence="8">Cytidylate kinase</fullName>
        <shortName evidence="8">CK</shortName>
        <ecNumber evidence="8">2.7.4.25</ecNumber>
    </recommendedName>
    <alternativeName>
        <fullName evidence="8">Cytidine monophosphate kinase</fullName>
        <shortName evidence="8">CMP kinase</shortName>
    </alternativeName>
</protein>
<dbReference type="OrthoDB" id="9807434at2"/>
<dbReference type="RefSeq" id="WP_014449217.1">
    <property type="nucleotide sequence ID" value="NC_017094.1"/>
</dbReference>
<name>I0IN77_LEPFC</name>
<dbReference type="Pfam" id="PF02224">
    <property type="entry name" value="Cytidylate_kin"/>
    <property type="match status" value="1"/>
</dbReference>
<dbReference type="GO" id="GO:0005737">
    <property type="term" value="C:cytoplasm"/>
    <property type="evidence" value="ECO:0007669"/>
    <property type="project" value="UniProtKB-SubCell"/>
</dbReference>
<evidence type="ECO:0000313" key="11">
    <source>
        <dbReference type="Proteomes" id="UP000007382"/>
    </source>
</evidence>
<dbReference type="KEGG" id="lfc:LFE_1023"/>
<dbReference type="CDD" id="cd02020">
    <property type="entry name" value="CMPK"/>
    <property type="match status" value="1"/>
</dbReference>
<dbReference type="InterPro" id="IPR011994">
    <property type="entry name" value="Cytidylate_kinase_dom"/>
</dbReference>
<evidence type="ECO:0000259" key="9">
    <source>
        <dbReference type="Pfam" id="PF02224"/>
    </source>
</evidence>
<dbReference type="PATRIC" id="fig|1162668.3.peg.1185"/>
<evidence type="ECO:0000256" key="2">
    <source>
        <dbReference type="ARBA" id="ARBA00022679"/>
    </source>
</evidence>
<evidence type="ECO:0000256" key="8">
    <source>
        <dbReference type="HAMAP-Rule" id="MF_00238"/>
    </source>
</evidence>
<dbReference type="GO" id="GO:0005524">
    <property type="term" value="F:ATP binding"/>
    <property type="evidence" value="ECO:0007669"/>
    <property type="project" value="UniProtKB-UniRule"/>
</dbReference>
<dbReference type="NCBIfam" id="TIGR00017">
    <property type="entry name" value="cmk"/>
    <property type="match status" value="1"/>
</dbReference>
<comment type="similarity">
    <text evidence="1 8">Belongs to the cytidylate kinase family. Type 1 subfamily.</text>
</comment>
<sequence length="223" mass="24682">MAPLSIAIDGPAACGKSSLAKALARRIGLYHLETGGLYRSVALFFLERGGPTDDPHRILDLLPEMDLSIRPDGSSSREIHFFLGDRDVTVDIRSETVGKWASTVATIPAVRTYLLPVQRHFAENDRIVMDGRDIGTVILPDASLKIFLSAPAATRALRRWLQLGGENAPQSLQEIQDDLEERDRQDLARSIAPLTRASDAIDLDNSRMTIDESVDWVIERLPK</sequence>
<dbReference type="InterPro" id="IPR027417">
    <property type="entry name" value="P-loop_NTPase"/>
</dbReference>
<dbReference type="STRING" id="1162668.LFE_1023"/>
<evidence type="ECO:0000256" key="3">
    <source>
        <dbReference type="ARBA" id="ARBA00022741"/>
    </source>
</evidence>
<evidence type="ECO:0000256" key="5">
    <source>
        <dbReference type="ARBA" id="ARBA00022840"/>
    </source>
</evidence>
<dbReference type="GO" id="GO:0006220">
    <property type="term" value="P:pyrimidine nucleotide metabolic process"/>
    <property type="evidence" value="ECO:0007669"/>
    <property type="project" value="UniProtKB-UniRule"/>
</dbReference>
<keyword evidence="2 8" id="KW-0808">Transferase</keyword>
<organism evidence="10 11">
    <name type="scientific">Leptospirillum ferrooxidans (strain C2-3)</name>
    <dbReference type="NCBI Taxonomy" id="1162668"/>
    <lineage>
        <taxon>Bacteria</taxon>
        <taxon>Pseudomonadati</taxon>
        <taxon>Nitrospirota</taxon>
        <taxon>Nitrospiria</taxon>
        <taxon>Nitrospirales</taxon>
        <taxon>Nitrospiraceae</taxon>
        <taxon>Leptospirillum</taxon>
    </lineage>
</organism>
<dbReference type="HOGENOM" id="CLU_079959_0_2_0"/>
<keyword evidence="4 8" id="KW-0418">Kinase</keyword>
<dbReference type="eggNOG" id="COG0283">
    <property type="taxonomic scope" value="Bacteria"/>
</dbReference>
<dbReference type="EMBL" id="AP012342">
    <property type="protein sequence ID" value="BAM06726.1"/>
    <property type="molecule type" value="Genomic_DNA"/>
</dbReference>
<accession>I0IN77</accession>
<dbReference type="HAMAP" id="MF_00238">
    <property type="entry name" value="Cytidyl_kinase_type1"/>
    <property type="match status" value="1"/>
</dbReference>
<keyword evidence="5 8" id="KW-0067">ATP-binding</keyword>
<dbReference type="InterPro" id="IPR003136">
    <property type="entry name" value="Cytidylate_kin"/>
</dbReference>
<dbReference type="GO" id="GO:0036431">
    <property type="term" value="F:dCMP kinase activity"/>
    <property type="evidence" value="ECO:0007669"/>
    <property type="project" value="InterPro"/>
</dbReference>
<proteinExistence type="inferred from homology"/>
<keyword evidence="8" id="KW-0963">Cytoplasm</keyword>
<dbReference type="GO" id="GO:0036430">
    <property type="term" value="F:CMP kinase activity"/>
    <property type="evidence" value="ECO:0007669"/>
    <property type="project" value="RHEA"/>
</dbReference>
<dbReference type="Gene3D" id="3.40.50.300">
    <property type="entry name" value="P-loop containing nucleotide triphosphate hydrolases"/>
    <property type="match status" value="1"/>
</dbReference>
<comment type="subcellular location">
    <subcellularLocation>
        <location evidence="8">Cytoplasm</location>
    </subcellularLocation>
</comment>
<reference evidence="10 11" key="1">
    <citation type="journal article" date="2012" name="J. Bacteriol.">
        <title>Complete Genome Sequence of Leptospirillum ferrooxidans Strain C2-3, Isolated from a Fresh Volcanic Ash Deposit on the Island of Miyake, Japan.</title>
        <authorList>
            <person name="Fujimura R."/>
            <person name="Sato Y."/>
            <person name="Nishizawa T."/>
            <person name="Oshima K."/>
            <person name="Kim S.-W."/>
            <person name="Hattori M."/>
            <person name="Kamijo T."/>
            <person name="Ohta H."/>
        </authorList>
    </citation>
    <scope>NUCLEOTIDE SEQUENCE [LARGE SCALE GENOMIC DNA]</scope>
    <source>
        <strain evidence="10 11">C2-3</strain>
    </source>
</reference>
<evidence type="ECO:0000256" key="7">
    <source>
        <dbReference type="ARBA" id="ARBA00048478"/>
    </source>
</evidence>
<evidence type="ECO:0000256" key="1">
    <source>
        <dbReference type="ARBA" id="ARBA00009427"/>
    </source>
</evidence>
<gene>
    <name evidence="8" type="primary">cmk</name>
    <name evidence="10" type="ordered locus">LFE_1023</name>
</gene>
<keyword evidence="3 8" id="KW-0547">Nucleotide-binding</keyword>
<comment type="catalytic activity">
    <reaction evidence="7 8">
        <text>CMP + ATP = CDP + ADP</text>
        <dbReference type="Rhea" id="RHEA:11600"/>
        <dbReference type="ChEBI" id="CHEBI:30616"/>
        <dbReference type="ChEBI" id="CHEBI:58069"/>
        <dbReference type="ChEBI" id="CHEBI:60377"/>
        <dbReference type="ChEBI" id="CHEBI:456216"/>
        <dbReference type="EC" id="2.7.4.25"/>
    </reaction>
</comment>
<evidence type="ECO:0000256" key="4">
    <source>
        <dbReference type="ARBA" id="ARBA00022777"/>
    </source>
</evidence>
<comment type="catalytic activity">
    <reaction evidence="6 8">
        <text>dCMP + ATP = dCDP + ADP</text>
        <dbReference type="Rhea" id="RHEA:25094"/>
        <dbReference type="ChEBI" id="CHEBI:30616"/>
        <dbReference type="ChEBI" id="CHEBI:57566"/>
        <dbReference type="ChEBI" id="CHEBI:58593"/>
        <dbReference type="ChEBI" id="CHEBI:456216"/>
        <dbReference type="EC" id="2.7.4.25"/>
    </reaction>
</comment>
<feature type="domain" description="Cytidylate kinase" evidence="9">
    <location>
        <begin position="6"/>
        <end position="220"/>
    </location>
</feature>
<dbReference type="AlphaFoldDB" id="I0IN77"/>
<reference evidence="11" key="2">
    <citation type="submission" date="2012-03" db="EMBL/GenBank/DDBJ databases">
        <title>The complete genome sequence of the pioneer microbe on fresh volcanic deposit, Leptospirillum ferrooxidans strain C2-3.</title>
        <authorList>
            <person name="Fujimura R."/>
            <person name="Sato Y."/>
            <person name="Nishizawa T."/>
            <person name="Nanba K."/>
            <person name="Oshima K."/>
            <person name="Hattori M."/>
            <person name="Kamijo T."/>
            <person name="Ohta H."/>
        </authorList>
    </citation>
    <scope>NUCLEOTIDE SEQUENCE [LARGE SCALE GENOMIC DNA]</scope>
    <source>
        <strain evidence="11">C2-3</strain>
    </source>
</reference>
<feature type="binding site" evidence="8">
    <location>
        <begin position="10"/>
        <end position="18"/>
    </location>
    <ligand>
        <name>ATP</name>
        <dbReference type="ChEBI" id="CHEBI:30616"/>
    </ligand>
</feature>
<evidence type="ECO:0000313" key="10">
    <source>
        <dbReference type="EMBL" id="BAM06726.1"/>
    </source>
</evidence>
<dbReference type="SUPFAM" id="SSF52540">
    <property type="entry name" value="P-loop containing nucleoside triphosphate hydrolases"/>
    <property type="match status" value="1"/>
</dbReference>
<keyword evidence="11" id="KW-1185">Reference proteome</keyword>